<proteinExistence type="predicted"/>
<keyword evidence="2" id="KW-1185">Reference proteome</keyword>
<dbReference type="InterPro" id="IPR022536">
    <property type="entry name" value="EspC"/>
</dbReference>
<accession>A0ABZ1Z332</accession>
<protein>
    <recommendedName>
        <fullName evidence="3">WXG100 family type VII secretion target</fullName>
    </recommendedName>
</protein>
<name>A0ABZ1Z332_9NOCA</name>
<dbReference type="RefSeq" id="WP_329414698.1">
    <property type="nucleotide sequence ID" value="NZ_CP109441.1"/>
</dbReference>
<organism evidence="1 2">
    <name type="scientific">Nocardia vinacea</name>
    <dbReference type="NCBI Taxonomy" id="96468"/>
    <lineage>
        <taxon>Bacteria</taxon>
        <taxon>Bacillati</taxon>
        <taxon>Actinomycetota</taxon>
        <taxon>Actinomycetes</taxon>
        <taxon>Mycobacteriales</taxon>
        <taxon>Nocardiaceae</taxon>
        <taxon>Nocardia</taxon>
    </lineage>
</organism>
<gene>
    <name evidence="1" type="ORF">OG563_18275</name>
</gene>
<dbReference type="EMBL" id="CP109441">
    <property type="protein sequence ID" value="WUV49964.1"/>
    <property type="molecule type" value="Genomic_DNA"/>
</dbReference>
<dbReference type="Proteomes" id="UP001432062">
    <property type="component" value="Chromosome"/>
</dbReference>
<evidence type="ECO:0008006" key="3">
    <source>
        <dbReference type="Google" id="ProtNLM"/>
    </source>
</evidence>
<sequence>MGDQLNVDPAVLQQAADGITGVISELSDLGVGETGAMGRGFSLLTLSPMEAGKASVQSAFETFTERWSWGVRALVQAGNEIAKTLGLAAGRYHIMDEKFSNTFKEMFTQLTGNPHLSKEEIDARSWGETLADNQFNQIRHTDYSAESFQNAFTHIGTNVKVIEAVGPEALGNNGPIPGIPRHWNTGAAERAAEIMNGQGGGE</sequence>
<dbReference type="Pfam" id="PF10824">
    <property type="entry name" value="T7SS_ESX_EspC"/>
    <property type="match status" value="1"/>
</dbReference>
<reference evidence="1" key="1">
    <citation type="submission" date="2022-10" db="EMBL/GenBank/DDBJ databases">
        <title>The complete genomes of actinobacterial strains from the NBC collection.</title>
        <authorList>
            <person name="Joergensen T.S."/>
            <person name="Alvarez Arevalo M."/>
            <person name="Sterndorff E.B."/>
            <person name="Faurdal D."/>
            <person name="Vuksanovic O."/>
            <person name="Mourched A.-S."/>
            <person name="Charusanti P."/>
            <person name="Shaw S."/>
            <person name="Blin K."/>
            <person name="Weber T."/>
        </authorList>
    </citation>
    <scope>NUCLEOTIDE SEQUENCE</scope>
    <source>
        <strain evidence="1">NBC_01482</strain>
    </source>
</reference>
<evidence type="ECO:0000313" key="2">
    <source>
        <dbReference type="Proteomes" id="UP001432062"/>
    </source>
</evidence>
<evidence type="ECO:0000313" key="1">
    <source>
        <dbReference type="EMBL" id="WUV49964.1"/>
    </source>
</evidence>